<comment type="caution">
    <text evidence="2">The sequence shown here is derived from an EMBL/GenBank/DDBJ whole genome shotgun (WGS) entry which is preliminary data.</text>
</comment>
<evidence type="ECO:0000259" key="1">
    <source>
        <dbReference type="Pfam" id="PF07727"/>
    </source>
</evidence>
<dbReference type="InterPro" id="IPR013103">
    <property type="entry name" value="RVT_2"/>
</dbReference>
<sequence length="322" mass="36194">MLLQLMLLVVVYTREHHLWLWGFFWQRDSCGGGVVSSKVEEQCSDCVIFRLVLVKGQGILGPSLAIYACKPTTLPSAFSTMPLQDPNWHMNTGLLDSSYPPSMPAGVNMVRSMWLFKHKFHADGTLSHYKARLVANGSSQQLGVDFDETFSPVVKPATIRTVLSLALFRQWPIHQHDVKNTFLNGDLSETVYMHQPSGFVDNRGLQVMPHELDFMIVAAIPHGLSIDTVLWLLTYIFMWMTSLSQLPVRPTLADYRVLWGLHLYTSSATSLVGYTDVDWAGCSSTRSVEAEYWGVANVVAETAWHRNLLRELHSPLSIATLV</sequence>
<protein>
    <submittedName>
        <fullName evidence="2">Ribonuclease H-like domain-containing protein</fullName>
    </submittedName>
</protein>
<name>A0A6L2MZS4_TANCI</name>
<feature type="domain" description="Reverse transcriptase Ty1/copia-type" evidence="1">
    <location>
        <begin position="103"/>
        <end position="202"/>
    </location>
</feature>
<evidence type="ECO:0000313" key="2">
    <source>
        <dbReference type="EMBL" id="GEU78889.1"/>
    </source>
</evidence>
<accession>A0A6L2MZS4</accession>
<dbReference type="EMBL" id="BKCJ010007764">
    <property type="protein sequence ID" value="GEU78889.1"/>
    <property type="molecule type" value="Genomic_DNA"/>
</dbReference>
<reference evidence="2" key="1">
    <citation type="journal article" date="2019" name="Sci. Rep.">
        <title>Draft genome of Tanacetum cinerariifolium, the natural source of mosquito coil.</title>
        <authorList>
            <person name="Yamashiro T."/>
            <person name="Shiraishi A."/>
            <person name="Satake H."/>
            <person name="Nakayama K."/>
        </authorList>
    </citation>
    <scope>NUCLEOTIDE SEQUENCE</scope>
</reference>
<organism evidence="2">
    <name type="scientific">Tanacetum cinerariifolium</name>
    <name type="common">Dalmatian daisy</name>
    <name type="synonym">Chrysanthemum cinerariifolium</name>
    <dbReference type="NCBI Taxonomy" id="118510"/>
    <lineage>
        <taxon>Eukaryota</taxon>
        <taxon>Viridiplantae</taxon>
        <taxon>Streptophyta</taxon>
        <taxon>Embryophyta</taxon>
        <taxon>Tracheophyta</taxon>
        <taxon>Spermatophyta</taxon>
        <taxon>Magnoliopsida</taxon>
        <taxon>eudicotyledons</taxon>
        <taxon>Gunneridae</taxon>
        <taxon>Pentapetalae</taxon>
        <taxon>asterids</taxon>
        <taxon>campanulids</taxon>
        <taxon>Asterales</taxon>
        <taxon>Asteraceae</taxon>
        <taxon>Asteroideae</taxon>
        <taxon>Anthemideae</taxon>
        <taxon>Anthemidinae</taxon>
        <taxon>Tanacetum</taxon>
    </lineage>
</organism>
<proteinExistence type="predicted"/>
<dbReference type="AlphaFoldDB" id="A0A6L2MZS4"/>
<dbReference type="Pfam" id="PF07727">
    <property type="entry name" value="RVT_2"/>
    <property type="match status" value="1"/>
</dbReference>
<gene>
    <name evidence="2" type="ORF">Tci_050867</name>
</gene>